<reference evidence="9" key="1">
    <citation type="submission" date="2015-02" db="EMBL/GenBank/DDBJ databases">
        <title>Genome sequencing for Strongylocentrotus purpuratus.</title>
        <authorList>
            <person name="Murali S."/>
            <person name="Liu Y."/>
            <person name="Vee V."/>
            <person name="English A."/>
            <person name="Wang M."/>
            <person name="Skinner E."/>
            <person name="Han Y."/>
            <person name="Muzny D.M."/>
            <person name="Worley K.C."/>
            <person name="Gibbs R.A."/>
        </authorList>
    </citation>
    <scope>NUCLEOTIDE SEQUENCE</scope>
</reference>
<dbReference type="Proteomes" id="UP000007110">
    <property type="component" value="Unassembled WGS sequence"/>
</dbReference>
<dbReference type="Pfam" id="PF00096">
    <property type="entry name" value="zf-C2H2"/>
    <property type="match status" value="2"/>
</dbReference>
<keyword evidence="3 5" id="KW-0863">Zinc-finger</keyword>
<evidence type="ECO:0000256" key="5">
    <source>
        <dbReference type="PROSITE-ProRule" id="PRU00042"/>
    </source>
</evidence>
<feature type="domain" description="C2H2-type" evidence="7">
    <location>
        <begin position="248"/>
        <end position="276"/>
    </location>
</feature>
<keyword evidence="4" id="KW-0862">Zinc</keyword>
<dbReference type="OMA" id="ETCEAHE"/>
<dbReference type="KEGG" id="spu:115921026"/>
<sequence length="499" mass="57345">MTGSIFDELMSKISIPTENVSQEELEEVGEAFMGLKYKRLTPSILRYIHLRFGNVECGVCGKLFPKVGLCKDHTKKHTKMKEFKCTKCDFQGANKKAIERHLAKIHNEGESFHCPTCDTSIIGGDMYRHHMRRHAKENKGPYTCTWCNTVEEKGEDMKNHIMNTHPMMPLAESTKIMGQGVVIHREKGAPFLVCEVCNETFRRICDLRRHMWKHSSVKRFTCDLCDYGSDKRGNILSHMRRHSTEKQATCHVCGKMYKTMQSLKLHVRSAHLKLKPFKCEQCDYAAAQPVHLRRHVVLHHTTGERRRFRCAICPDYKATDLQVVKRHYKKKHPKEKMNISKCCPLDAQNPSMMKKDKHQVIQVVPSLPTQTETPANPETPAPSDVTQEMDQEQMNQSQDMESAIVEVHTEQQQQQISQDMTVEVHTEQQQQQISQDMTVEIHTDQQQQQISQDMTVEVVLPEDQSQLIDINSALPDVINALAALQDSEINMTISRPTTD</sequence>
<dbReference type="FunFam" id="3.30.160.60:FF:004728">
    <property type="match status" value="1"/>
</dbReference>
<dbReference type="GO" id="GO:0045944">
    <property type="term" value="P:positive regulation of transcription by RNA polymerase II"/>
    <property type="evidence" value="ECO:0000318"/>
    <property type="project" value="GO_Central"/>
</dbReference>
<keyword evidence="2" id="KW-0677">Repeat</keyword>
<evidence type="ECO:0000256" key="1">
    <source>
        <dbReference type="ARBA" id="ARBA00022723"/>
    </source>
</evidence>
<accession>A0A7M7NCZ7</accession>
<dbReference type="PROSITE" id="PS50157">
    <property type="entry name" value="ZINC_FINGER_C2H2_2"/>
    <property type="match status" value="5"/>
</dbReference>
<dbReference type="GO" id="GO:0008270">
    <property type="term" value="F:zinc ion binding"/>
    <property type="evidence" value="ECO:0007669"/>
    <property type="project" value="UniProtKB-KW"/>
</dbReference>
<evidence type="ECO:0000313" key="8">
    <source>
        <dbReference type="EnsemblMetazoa" id="XP_030833858"/>
    </source>
</evidence>
<keyword evidence="9" id="KW-1185">Reference proteome</keyword>
<feature type="domain" description="C2H2-type" evidence="7">
    <location>
        <begin position="220"/>
        <end position="247"/>
    </location>
</feature>
<feature type="domain" description="C2H2-type" evidence="7">
    <location>
        <begin position="192"/>
        <end position="219"/>
    </location>
</feature>
<dbReference type="AlphaFoldDB" id="A0A7M7NCZ7"/>
<proteinExistence type="predicted"/>
<dbReference type="OrthoDB" id="3561125at2759"/>
<dbReference type="InterPro" id="IPR036236">
    <property type="entry name" value="Znf_C2H2_sf"/>
</dbReference>
<evidence type="ECO:0000256" key="6">
    <source>
        <dbReference type="SAM" id="MobiDB-lite"/>
    </source>
</evidence>
<evidence type="ECO:0000259" key="7">
    <source>
        <dbReference type="PROSITE" id="PS50157"/>
    </source>
</evidence>
<feature type="domain" description="C2H2-type" evidence="7">
    <location>
        <begin position="277"/>
        <end position="305"/>
    </location>
</feature>
<dbReference type="GO" id="GO:0005634">
    <property type="term" value="C:nucleus"/>
    <property type="evidence" value="ECO:0000318"/>
    <property type="project" value="GO_Central"/>
</dbReference>
<keyword evidence="1" id="KW-0479">Metal-binding</keyword>
<reference evidence="8" key="2">
    <citation type="submission" date="2021-01" db="UniProtKB">
        <authorList>
            <consortium name="EnsemblMetazoa"/>
        </authorList>
    </citation>
    <scope>IDENTIFICATION</scope>
</reference>
<feature type="compositionally biased region" description="Low complexity" evidence="6">
    <location>
        <begin position="368"/>
        <end position="382"/>
    </location>
</feature>
<evidence type="ECO:0000313" key="9">
    <source>
        <dbReference type="Proteomes" id="UP000007110"/>
    </source>
</evidence>
<organism evidence="8 9">
    <name type="scientific">Strongylocentrotus purpuratus</name>
    <name type="common">Purple sea urchin</name>
    <dbReference type="NCBI Taxonomy" id="7668"/>
    <lineage>
        <taxon>Eukaryota</taxon>
        <taxon>Metazoa</taxon>
        <taxon>Echinodermata</taxon>
        <taxon>Eleutherozoa</taxon>
        <taxon>Echinozoa</taxon>
        <taxon>Echinoidea</taxon>
        <taxon>Euechinoidea</taxon>
        <taxon>Echinacea</taxon>
        <taxon>Camarodonta</taxon>
        <taxon>Echinidea</taxon>
        <taxon>Strongylocentrotidae</taxon>
        <taxon>Strongylocentrotus</taxon>
    </lineage>
</organism>
<dbReference type="PANTHER" id="PTHR24403">
    <property type="entry name" value="ZINC FINGER PROTEIN"/>
    <property type="match status" value="1"/>
</dbReference>
<feature type="region of interest" description="Disordered" evidence="6">
    <location>
        <begin position="367"/>
        <end position="394"/>
    </location>
</feature>
<dbReference type="SUPFAM" id="SSF57667">
    <property type="entry name" value="beta-beta-alpha zinc fingers"/>
    <property type="match status" value="4"/>
</dbReference>
<name>A0A7M7NCZ7_STRPU</name>
<dbReference type="PANTHER" id="PTHR24403:SF67">
    <property type="entry name" value="FI01116P-RELATED"/>
    <property type="match status" value="1"/>
</dbReference>
<dbReference type="InterPro" id="IPR050688">
    <property type="entry name" value="Zinc_finger/UBP_domain"/>
</dbReference>
<dbReference type="InterPro" id="IPR013087">
    <property type="entry name" value="Znf_C2H2_type"/>
</dbReference>
<feature type="compositionally biased region" description="Polar residues" evidence="6">
    <location>
        <begin position="384"/>
        <end position="394"/>
    </location>
</feature>
<feature type="domain" description="C2H2-type" evidence="7">
    <location>
        <begin position="55"/>
        <end position="82"/>
    </location>
</feature>
<dbReference type="PROSITE" id="PS00028">
    <property type="entry name" value="ZINC_FINGER_C2H2_1"/>
    <property type="match status" value="4"/>
</dbReference>
<dbReference type="Gene3D" id="3.30.160.60">
    <property type="entry name" value="Classic Zinc Finger"/>
    <property type="match status" value="5"/>
</dbReference>
<dbReference type="GeneID" id="115921026"/>
<evidence type="ECO:0000256" key="3">
    <source>
        <dbReference type="ARBA" id="ARBA00022771"/>
    </source>
</evidence>
<evidence type="ECO:0000256" key="2">
    <source>
        <dbReference type="ARBA" id="ARBA00022737"/>
    </source>
</evidence>
<dbReference type="SMART" id="SM00355">
    <property type="entry name" value="ZnF_C2H2"/>
    <property type="match status" value="9"/>
</dbReference>
<protein>
    <recommendedName>
        <fullName evidence="7">C2H2-type domain-containing protein</fullName>
    </recommendedName>
</protein>
<dbReference type="RefSeq" id="XP_030833858.1">
    <property type="nucleotide sequence ID" value="XM_030977998.1"/>
</dbReference>
<dbReference type="EnsemblMetazoa" id="XM_030977998">
    <property type="protein sequence ID" value="XP_030833858"/>
    <property type="gene ID" value="LOC115921026"/>
</dbReference>
<dbReference type="InParanoid" id="A0A7M7NCZ7"/>
<evidence type="ECO:0000256" key="4">
    <source>
        <dbReference type="ARBA" id="ARBA00022833"/>
    </source>
</evidence>